<evidence type="ECO:0000256" key="5">
    <source>
        <dbReference type="ARBA" id="ARBA00022691"/>
    </source>
</evidence>
<dbReference type="InterPro" id="IPR023095">
    <property type="entry name" value="Ade_MeTrfase_dom_2"/>
</dbReference>
<dbReference type="Pfam" id="PF02086">
    <property type="entry name" value="MethyltransfD12"/>
    <property type="match status" value="1"/>
</dbReference>
<comment type="similarity">
    <text evidence="1">Belongs to the N(4)/N(6)-methyltransferase family.</text>
</comment>
<dbReference type="GO" id="GO:0043565">
    <property type="term" value="F:sequence-specific DNA binding"/>
    <property type="evidence" value="ECO:0007669"/>
    <property type="project" value="TreeGrafter"/>
</dbReference>
<dbReference type="EC" id="2.1.1.72" evidence="2"/>
<keyword evidence="3 7" id="KW-0489">Methyltransferase</keyword>
<proteinExistence type="inferred from homology"/>
<dbReference type="GO" id="GO:0032259">
    <property type="term" value="P:methylation"/>
    <property type="evidence" value="ECO:0007669"/>
    <property type="project" value="UniProtKB-KW"/>
</dbReference>
<dbReference type="Gene3D" id="1.10.1020.10">
    <property type="entry name" value="Adenine-specific Methyltransferase, Domain 2"/>
    <property type="match status" value="1"/>
</dbReference>
<protein>
    <recommendedName>
        <fullName evidence="2">site-specific DNA-methyltransferase (adenine-specific)</fullName>
        <ecNumber evidence="2">2.1.1.72</ecNumber>
    </recommendedName>
</protein>
<reference evidence="7 8" key="1">
    <citation type="journal article" date="1992" name="Lakartidningen">
        <title>[Penicillin V and not amoxicillin is the first choice preparation in acute otitis].</title>
        <authorList>
            <person name="Kamme C."/>
            <person name="Lundgren K."/>
            <person name="Prellner K."/>
        </authorList>
    </citation>
    <scope>NUCLEOTIDE SEQUENCE [LARGE SCALE GENOMIC DNA]</scope>
    <source>
        <strain evidence="7 8">PC3714II</strain>
    </source>
</reference>
<accession>A0A5C8F8W4</accession>
<evidence type="ECO:0000313" key="7">
    <source>
        <dbReference type="EMBL" id="TXJ46727.1"/>
    </source>
</evidence>
<dbReference type="RefSeq" id="WP_147525642.1">
    <property type="nucleotide sequence ID" value="NZ_SAYG01000002.1"/>
</dbReference>
<keyword evidence="5" id="KW-0949">S-adenosyl-L-methionine</keyword>
<dbReference type="InterPro" id="IPR029063">
    <property type="entry name" value="SAM-dependent_MTases_sf"/>
</dbReference>
<dbReference type="PRINTS" id="PR00505">
    <property type="entry name" value="D12N6MTFRASE"/>
</dbReference>
<dbReference type="Gene3D" id="3.40.50.150">
    <property type="entry name" value="Vaccinia Virus protein VP39"/>
    <property type="match status" value="1"/>
</dbReference>
<keyword evidence="4" id="KW-0808">Transferase</keyword>
<dbReference type="GO" id="GO:0006298">
    <property type="term" value="P:mismatch repair"/>
    <property type="evidence" value="ECO:0007669"/>
    <property type="project" value="TreeGrafter"/>
</dbReference>
<evidence type="ECO:0000256" key="4">
    <source>
        <dbReference type="ARBA" id="ARBA00022679"/>
    </source>
</evidence>
<sequence length="333" mass="39100">MKNANKRHKVKAPFFYFGGKSMIAELVWKLLGNDIKRYFEPFAGSLAVLFARERDTNIIYSEIVNDLDCLLINVWRALKYASHEVALLCCDPSSQLLYWQRICYIIKHKDFLLERMLKDDEYYDIKLAAYWIYCKSSEIGGVAIDKTDINDIYNSIDNGIKRGRIQLLRSNGIHSKCTHLYNPYSVTRCKLERLTLWFSQIQSVLENVKITCLDWKRLFNEGSHWQDDNGSSDIGIFFDPPYGDIERRKSLYRIDSYTVAKEVNDFCVKNAYKKTYRIVIAGYEGEHNNLENYGYTKYYWKAQGGYGNINSNYKNKNKERLWASYSCNVIRQS</sequence>
<organism evidence="7 8">
    <name type="scientific">Brachyspira aalborgi</name>
    <dbReference type="NCBI Taxonomy" id="29522"/>
    <lineage>
        <taxon>Bacteria</taxon>
        <taxon>Pseudomonadati</taxon>
        <taxon>Spirochaetota</taxon>
        <taxon>Spirochaetia</taxon>
        <taxon>Brachyspirales</taxon>
        <taxon>Brachyspiraceae</taxon>
        <taxon>Brachyspira</taxon>
    </lineage>
</organism>
<gene>
    <name evidence="7" type="ORF">EPJ70_00875</name>
</gene>
<evidence type="ECO:0000313" key="8">
    <source>
        <dbReference type="Proteomes" id="UP000324574"/>
    </source>
</evidence>
<dbReference type="PANTHER" id="PTHR30481">
    <property type="entry name" value="DNA ADENINE METHYLASE"/>
    <property type="match status" value="1"/>
</dbReference>
<evidence type="ECO:0000256" key="2">
    <source>
        <dbReference type="ARBA" id="ARBA00011900"/>
    </source>
</evidence>
<dbReference type="EMBL" id="SAYG01000002">
    <property type="protein sequence ID" value="TXJ46727.1"/>
    <property type="molecule type" value="Genomic_DNA"/>
</dbReference>
<dbReference type="SUPFAM" id="SSF53335">
    <property type="entry name" value="S-adenosyl-L-methionine-dependent methyltransferases"/>
    <property type="match status" value="1"/>
</dbReference>
<evidence type="ECO:0000256" key="6">
    <source>
        <dbReference type="ARBA" id="ARBA00047942"/>
    </source>
</evidence>
<dbReference type="GO" id="GO:1904047">
    <property type="term" value="F:S-adenosyl-L-methionine binding"/>
    <property type="evidence" value="ECO:0007669"/>
    <property type="project" value="TreeGrafter"/>
</dbReference>
<name>A0A5C8F8W4_9SPIR</name>
<dbReference type="GO" id="GO:0009307">
    <property type="term" value="P:DNA restriction-modification system"/>
    <property type="evidence" value="ECO:0007669"/>
    <property type="project" value="InterPro"/>
</dbReference>
<comment type="catalytic activity">
    <reaction evidence="6">
        <text>a 2'-deoxyadenosine in DNA + S-adenosyl-L-methionine = an N(6)-methyl-2'-deoxyadenosine in DNA + S-adenosyl-L-homocysteine + H(+)</text>
        <dbReference type="Rhea" id="RHEA:15197"/>
        <dbReference type="Rhea" id="RHEA-COMP:12418"/>
        <dbReference type="Rhea" id="RHEA-COMP:12419"/>
        <dbReference type="ChEBI" id="CHEBI:15378"/>
        <dbReference type="ChEBI" id="CHEBI:57856"/>
        <dbReference type="ChEBI" id="CHEBI:59789"/>
        <dbReference type="ChEBI" id="CHEBI:90615"/>
        <dbReference type="ChEBI" id="CHEBI:90616"/>
        <dbReference type="EC" id="2.1.1.72"/>
    </reaction>
</comment>
<evidence type="ECO:0000256" key="3">
    <source>
        <dbReference type="ARBA" id="ARBA00022603"/>
    </source>
</evidence>
<dbReference type="Proteomes" id="UP000324574">
    <property type="component" value="Unassembled WGS sequence"/>
</dbReference>
<dbReference type="InterPro" id="IPR012327">
    <property type="entry name" value="MeTrfase_D12"/>
</dbReference>
<comment type="caution">
    <text evidence="7">The sequence shown here is derived from an EMBL/GenBank/DDBJ whole genome shotgun (WGS) entry which is preliminary data.</text>
</comment>
<dbReference type="AlphaFoldDB" id="A0A5C8F8W4"/>
<evidence type="ECO:0000256" key="1">
    <source>
        <dbReference type="ARBA" id="ARBA00006594"/>
    </source>
</evidence>
<dbReference type="GO" id="GO:0009007">
    <property type="term" value="F:site-specific DNA-methyltransferase (adenine-specific) activity"/>
    <property type="evidence" value="ECO:0007669"/>
    <property type="project" value="UniProtKB-EC"/>
</dbReference>